<dbReference type="EMBL" id="CP048222">
    <property type="protein sequence ID" value="QHT66105.1"/>
    <property type="molecule type" value="Genomic_DNA"/>
</dbReference>
<dbReference type="PROSITE" id="PS50893">
    <property type="entry name" value="ABC_TRANSPORTER_2"/>
    <property type="match status" value="1"/>
</dbReference>
<evidence type="ECO:0000256" key="2">
    <source>
        <dbReference type="ARBA" id="ARBA00022741"/>
    </source>
</evidence>
<keyword evidence="1" id="KW-0813">Transport</keyword>
<dbReference type="Gene3D" id="3.40.50.300">
    <property type="entry name" value="P-loop containing nucleotide triphosphate hydrolases"/>
    <property type="match status" value="1"/>
</dbReference>
<dbReference type="KEGG" id="rhoz:GXP67_05190"/>
<evidence type="ECO:0000313" key="5">
    <source>
        <dbReference type="EMBL" id="QHT66105.1"/>
    </source>
</evidence>
<dbReference type="AlphaFoldDB" id="A0A6C0GDR3"/>
<dbReference type="Pfam" id="PF00005">
    <property type="entry name" value="ABC_tran"/>
    <property type="match status" value="1"/>
</dbReference>
<dbReference type="InterPro" id="IPR003593">
    <property type="entry name" value="AAA+_ATPase"/>
</dbReference>
<keyword evidence="6" id="KW-1185">Reference proteome</keyword>
<dbReference type="SMART" id="SM00382">
    <property type="entry name" value="AAA"/>
    <property type="match status" value="1"/>
</dbReference>
<accession>A0A6C0GDR3</accession>
<keyword evidence="2" id="KW-0547">Nucleotide-binding</keyword>
<organism evidence="5 6">
    <name type="scientific">Rhodocytophaga rosea</name>
    <dbReference type="NCBI Taxonomy" id="2704465"/>
    <lineage>
        <taxon>Bacteria</taxon>
        <taxon>Pseudomonadati</taxon>
        <taxon>Bacteroidota</taxon>
        <taxon>Cytophagia</taxon>
        <taxon>Cytophagales</taxon>
        <taxon>Rhodocytophagaceae</taxon>
        <taxon>Rhodocytophaga</taxon>
    </lineage>
</organism>
<dbReference type="InterPro" id="IPR003439">
    <property type="entry name" value="ABC_transporter-like_ATP-bd"/>
</dbReference>
<dbReference type="SUPFAM" id="SSF52540">
    <property type="entry name" value="P-loop containing nucleoside triphosphate hydrolases"/>
    <property type="match status" value="1"/>
</dbReference>
<dbReference type="GO" id="GO:0005524">
    <property type="term" value="F:ATP binding"/>
    <property type="evidence" value="ECO:0007669"/>
    <property type="project" value="UniProtKB-KW"/>
</dbReference>
<dbReference type="GO" id="GO:0016887">
    <property type="term" value="F:ATP hydrolysis activity"/>
    <property type="evidence" value="ECO:0007669"/>
    <property type="project" value="InterPro"/>
</dbReference>
<keyword evidence="3 5" id="KW-0067">ATP-binding</keyword>
<dbReference type="RefSeq" id="WP_162442176.1">
    <property type="nucleotide sequence ID" value="NZ_CP048222.1"/>
</dbReference>
<evidence type="ECO:0000256" key="3">
    <source>
        <dbReference type="ARBA" id="ARBA00022840"/>
    </source>
</evidence>
<dbReference type="PANTHER" id="PTHR42939">
    <property type="entry name" value="ABC TRANSPORTER ATP-BINDING PROTEIN ALBC-RELATED"/>
    <property type="match status" value="1"/>
</dbReference>
<sequence length="223" mass="25582">MSGHILEADSILHSFGTRSLLSDVYLKCQTGEITGLLGRNGSGKSTLLKILFGSLPADNKHIRIDDKIYHQPFRHQLIGYLPQDAFLPANLSLHQIIDIFIPSKTNRSRIKEDERVKLHLKKRVNQLSGGEVRYFELLLLLHLDAPFLLLDEPFSGIEPIYKEHIKTLLRAYKQEKGFIITDHDYRHIIEVSDKIILLTNGACKHIKHLRELEDYKYIPPGSV</sequence>
<gene>
    <name evidence="5" type="ORF">GXP67_05190</name>
</gene>
<feature type="domain" description="ABC transporter" evidence="4">
    <location>
        <begin position="6"/>
        <end position="223"/>
    </location>
</feature>
<evidence type="ECO:0000259" key="4">
    <source>
        <dbReference type="PROSITE" id="PS50893"/>
    </source>
</evidence>
<proteinExistence type="predicted"/>
<evidence type="ECO:0000313" key="6">
    <source>
        <dbReference type="Proteomes" id="UP000480178"/>
    </source>
</evidence>
<evidence type="ECO:0000256" key="1">
    <source>
        <dbReference type="ARBA" id="ARBA00022448"/>
    </source>
</evidence>
<reference evidence="5 6" key="1">
    <citation type="submission" date="2020-01" db="EMBL/GenBank/DDBJ databases">
        <authorList>
            <person name="Kim M.K."/>
        </authorList>
    </citation>
    <scope>NUCLEOTIDE SEQUENCE [LARGE SCALE GENOMIC DNA]</scope>
    <source>
        <strain evidence="5 6">172606-1</strain>
    </source>
</reference>
<name>A0A6C0GDR3_9BACT</name>
<dbReference type="InterPro" id="IPR027417">
    <property type="entry name" value="P-loop_NTPase"/>
</dbReference>
<dbReference type="PANTHER" id="PTHR42939:SF1">
    <property type="entry name" value="ABC TRANSPORTER ATP-BINDING PROTEIN ALBC-RELATED"/>
    <property type="match status" value="1"/>
</dbReference>
<protein>
    <submittedName>
        <fullName evidence="5">ATP-binding cassette domain-containing protein</fullName>
    </submittedName>
</protein>
<dbReference type="InterPro" id="IPR051782">
    <property type="entry name" value="ABC_Transporter_VariousFunc"/>
</dbReference>
<dbReference type="Proteomes" id="UP000480178">
    <property type="component" value="Chromosome"/>
</dbReference>